<keyword evidence="1" id="KW-1133">Transmembrane helix</keyword>
<dbReference type="Proteomes" id="UP000523362">
    <property type="component" value="Unassembled WGS sequence"/>
</dbReference>
<dbReference type="EMBL" id="JAARRG010000004">
    <property type="protein sequence ID" value="MBC1486139.1"/>
    <property type="molecule type" value="Genomic_DNA"/>
</dbReference>
<protein>
    <submittedName>
        <fullName evidence="3">DUF2334 domain-containing protein</fullName>
    </submittedName>
</protein>
<evidence type="ECO:0000256" key="2">
    <source>
        <dbReference type="SAM" id="SignalP"/>
    </source>
</evidence>
<organism evidence="3 4">
    <name type="scientific">Listeria seeligeri</name>
    <dbReference type="NCBI Taxonomy" id="1640"/>
    <lineage>
        <taxon>Bacteria</taxon>
        <taxon>Bacillati</taxon>
        <taxon>Bacillota</taxon>
        <taxon>Bacilli</taxon>
        <taxon>Bacillales</taxon>
        <taxon>Listeriaceae</taxon>
        <taxon>Listeria</taxon>
    </lineage>
</organism>
<gene>
    <name evidence="3" type="ORF">HB897_07865</name>
</gene>
<dbReference type="AlphaFoldDB" id="A0A7X1C6F5"/>
<keyword evidence="2" id="KW-0732">Signal</keyword>
<proteinExistence type="predicted"/>
<feature type="signal peptide" evidence="2">
    <location>
        <begin position="1"/>
        <end position="20"/>
    </location>
</feature>
<keyword evidence="1" id="KW-0812">Transmembrane</keyword>
<dbReference type="Pfam" id="PF10096">
    <property type="entry name" value="DUF2334"/>
    <property type="match status" value="1"/>
</dbReference>
<evidence type="ECO:0000256" key="1">
    <source>
        <dbReference type="SAM" id="Phobius"/>
    </source>
</evidence>
<evidence type="ECO:0000313" key="3">
    <source>
        <dbReference type="EMBL" id="MBC1486139.1"/>
    </source>
</evidence>
<dbReference type="InterPro" id="IPR018763">
    <property type="entry name" value="DUF2334"/>
</dbReference>
<sequence length="499" mass="55646">MRKKIIMAFLLGLVIFFINEQDITAKADDGVTVFYDSLAKNTENEGNIDSLLRILNSMGERVMMYSWNENPDLSETSKIIVLQNKQNDLPDKWVQKLKDSKAKIAYIGGNPPAFLADKLQLKTEAVTNAALTIQTNDGLTGKPQLVANTNLITSYKGTSFGEINTTENVKSPYGVQSENYAYAPIFQANNTSEFALVDVLRALFGTKKEANQYALITDVNPFVDFNMLKKTADTFYEKGIPFVVSAGPVFYNSDFMAAKNYAEILRYVQAKNGTILMNVPAVTYGASPAGELENIIRKSVHFFADNDVAALGVTAELYWNFDKVYGTEGFAPFNSGILLPNEKIIHTTKKNNGNAFEKSPFSVTSDFYGTMSGQMNFPLDIAITYPFFNSGKELKAAVNQLADENISDFRLQTNEVKTVQDTIESNAGSLYINDQAITLDSDLKYLKTKKMETQKQAGSLEGFFSYQNTFFTIVIVLSLGIIGILFIFGYRLYMKKYMK</sequence>
<keyword evidence="1" id="KW-0472">Membrane</keyword>
<name>A0A7X1C6F5_LISSE</name>
<comment type="caution">
    <text evidence="3">The sequence shown here is derived from an EMBL/GenBank/DDBJ whole genome shotgun (WGS) entry which is preliminary data.</text>
</comment>
<dbReference type="RefSeq" id="WP_185383670.1">
    <property type="nucleotide sequence ID" value="NZ_JAARRG010000004.1"/>
</dbReference>
<accession>A0A7X1C6F5</accession>
<feature type="chain" id="PRO_5038406931" evidence="2">
    <location>
        <begin position="21"/>
        <end position="499"/>
    </location>
</feature>
<feature type="transmembrane region" description="Helical" evidence="1">
    <location>
        <begin position="470"/>
        <end position="493"/>
    </location>
</feature>
<evidence type="ECO:0000313" key="4">
    <source>
        <dbReference type="Proteomes" id="UP000523362"/>
    </source>
</evidence>
<reference evidence="3 4" key="1">
    <citation type="submission" date="2020-03" db="EMBL/GenBank/DDBJ databases">
        <title>Soil Listeria distribution.</title>
        <authorList>
            <person name="Liao J."/>
            <person name="Wiedmann M."/>
        </authorList>
    </citation>
    <scope>NUCLEOTIDE SEQUENCE [LARGE SCALE GENOMIC DNA]</scope>
    <source>
        <strain evidence="3 4">FSL L7-1560</strain>
    </source>
</reference>